<gene>
    <name evidence="10" type="ORF">A4W93_08995</name>
</gene>
<comment type="similarity">
    <text evidence="3">Belongs to the nicotinamide ribonucleoside (NR) uptake permease (TC 4.B.1) family.</text>
</comment>
<dbReference type="PANTHER" id="PTHR36122:SF2">
    <property type="entry name" value="NICOTINAMIDE RIBOSIDE TRANSPORTER PNUC"/>
    <property type="match status" value="1"/>
</dbReference>
<evidence type="ECO:0000313" key="11">
    <source>
        <dbReference type="Proteomes" id="UP000193427"/>
    </source>
</evidence>
<keyword evidence="11" id="KW-1185">Reference proteome</keyword>
<proteinExistence type="inferred from homology"/>
<evidence type="ECO:0000256" key="6">
    <source>
        <dbReference type="ARBA" id="ARBA00022475"/>
    </source>
</evidence>
<comment type="subcellular location">
    <subcellularLocation>
        <location evidence="2">Cell membrane</location>
        <topology evidence="2">Multi-pass membrane protein</topology>
    </subcellularLocation>
</comment>
<evidence type="ECO:0000256" key="9">
    <source>
        <dbReference type="ARBA" id="ARBA00023136"/>
    </source>
</evidence>
<dbReference type="KEGG" id="rgu:A4W93_08995"/>
<dbReference type="Pfam" id="PF04973">
    <property type="entry name" value="NMN_transporter"/>
    <property type="match status" value="1"/>
</dbReference>
<reference evidence="10 11" key="1">
    <citation type="submission" date="2016-04" db="EMBL/GenBank/DDBJ databases">
        <title>Complete genome sequence of natural rubber-degrading, novel Gram-negative bacterium, Rhizobacter gummiphilus strain NS21.</title>
        <authorList>
            <person name="Tabata M."/>
            <person name="Kasai D."/>
            <person name="Fukuda M."/>
        </authorList>
    </citation>
    <scope>NUCLEOTIDE SEQUENCE [LARGE SCALE GENOMIC DNA]</scope>
    <source>
        <strain evidence="10 11">NS21</strain>
    </source>
</reference>
<dbReference type="STRING" id="946333.A4W93_08995"/>
<dbReference type="GO" id="GO:0034257">
    <property type="term" value="F:nicotinamide riboside transmembrane transporter activity"/>
    <property type="evidence" value="ECO:0007669"/>
    <property type="project" value="InterPro"/>
</dbReference>
<evidence type="ECO:0000256" key="1">
    <source>
        <dbReference type="ARBA" id="ARBA00002672"/>
    </source>
</evidence>
<name>A0A1W6L6Y1_9BURK</name>
<evidence type="ECO:0000313" key="10">
    <source>
        <dbReference type="EMBL" id="ARN20035.1"/>
    </source>
</evidence>
<keyword evidence="6" id="KW-1003">Cell membrane</keyword>
<keyword evidence="9" id="KW-0472">Membrane</keyword>
<dbReference type="OrthoDB" id="9791248at2"/>
<keyword evidence="5" id="KW-0813">Transport</keyword>
<dbReference type="InterPro" id="IPR006419">
    <property type="entry name" value="NMN_transpt_PnuC"/>
</dbReference>
<keyword evidence="7" id="KW-0812">Transmembrane</keyword>
<dbReference type="Proteomes" id="UP000193427">
    <property type="component" value="Chromosome"/>
</dbReference>
<keyword evidence="8" id="KW-1133">Transmembrane helix</keyword>
<dbReference type="AlphaFoldDB" id="A0A1W6L6Y1"/>
<evidence type="ECO:0000256" key="7">
    <source>
        <dbReference type="ARBA" id="ARBA00022692"/>
    </source>
</evidence>
<organism evidence="10 11">
    <name type="scientific">Piscinibacter gummiphilus</name>
    <dbReference type="NCBI Taxonomy" id="946333"/>
    <lineage>
        <taxon>Bacteria</taxon>
        <taxon>Pseudomonadati</taxon>
        <taxon>Pseudomonadota</taxon>
        <taxon>Betaproteobacteria</taxon>
        <taxon>Burkholderiales</taxon>
        <taxon>Sphaerotilaceae</taxon>
        <taxon>Piscinibacter</taxon>
    </lineage>
</organism>
<evidence type="ECO:0000256" key="3">
    <source>
        <dbReference type="ARBA" id="ARBA00006669"/>
    </source>
</evidence>
<dbReference type="NCBIfam" id="TIGR01528">
    <property type="entry name" value="NMN_trans_PnuC"/>
    <property type="match status" value="1"/>
</dbReference>
<dbReference type="EMBL" id="CP015118">
    <property type="protein sequence ID" value="ARN20035.1"/>
    <property type="molecule type" value="Genomic_DNA"/>
</dbReference>
<comment type="function">
    <text evidence="1">Required for nicotinamide riboside transport across the inner membrane.</text>
</comment>
<evidence type="ECO:0000256" key="5">
    <source>
        <dbReference type="ARBA" id="ARBA00022448"/>
    </source>
</evidence>
<accession>A0A1W6L6Y1</accession>
<evidence type="ECO:0000256" key="4">
    <source>
        <dbReference type="ARBA" id="ARBA00017522"/>
    </source>
</evidence>
<evidence type="ECO:0000256" key="2">
    <source>
        <dbReference type="ARBA" id="ARBA00004651"/>
    </source>
</evidence>
<dbReference type="RefSeq" id="WP_085750305.1">
    <property type="nucleotide sequence ID" value="NZ_BSPR01000008.1"/>
</dbReference>
<dbReference type="GO" id="GO:0005886">
    <property type="term" value="C:plasma membrane"/>
    <property type="evidence" value="ECO:0007669"/>
    <property type="project" value="UniProtKB-SubCell"/>
</dbReference>
<sequence>MDTLLQALQPLFATALTVWGAPVSWLELIGCVLAIVMVVFNMRVNPIAWPLAIVSSLLFFALFWNSGLYGEASLQIVFAVLAGWGWWQWLNGHQDNGATLRVRHLRPSARVKAVVALALAWPATALFLGTFTNSTVPWWDAFPTAASLVGQWLLGRKYVENWPTWVAVNVVSVGLFAYKGLWFTTALYLVFVAMSFSGWRAWRQLASAR</sequence>
<protein>
    <recommendedName>
        <fullName evidence="4">Nicotinamide riboside transporter PnuC</fullName>
    </recommendedName>
</protein>
<dbReference type="PANTHER" id="PTHR36122">
    <property type="entry name" value="NICOTINAMIDE RIBOSIDE TRANSPORTER PNUC"/>
    <property type="match status" value="1"/>
</dbReference>
<evidence type="ECO:0000256" key="8">
    <source>
        <dbReference type="ARBA" id="ARBA00022989"/>
    </source>
</evidence>